<evidence type="ECO:0000313" key="6">
    <source>
        <dbReference type="EMBL" id="MBA4495587.1"/>
    </source>
</evidence>
<evidence type="ECO:0000259" key="5">
    <source>
        <dbReference type="Pfam" id="PF24568"/>
    </source>
</evidence>
<organism evidence="6 7">
    <name type="scientific">Paenactinomyces guangxiensis</name>
    <dbReference type="NCBI Taxonomy" id="1490290"/>
    <lineage>
        <taxon>Bacteria</taxon>
        <taxon>Bacillati</taxon>
        <taxon>Bacillota</taxon>
        <taxon>Bacilli</taxon>
        <taxon>Bacillales</taxon>
        <taxon>Thermoactinomycetaceae</taxon>
        <taxon>Paenactinomyces</taxon>
    </lineage>
</organism>
<dbReference type="Gene3D" id="6.10.250.3150">
    <property type="match status" value="1"/>
</dbReference>
<dbReference type="GO" id="GO:0004222">
    <property type="term" value="F:metalloendopeptidase activity"/>
    <property type="evidence" value="ECO:0007669"/>
    <property type="project" value="TreeGrafter"/>
</dbReference>
<accession>A0A7W2A9V1</accession>
<dbReference type="EMBL" id="JACEIQ010000016">
    <property type="protein sequence ID" value="MBA4495587.1"/>
    <property type="molecule type" value="Genomic_DNA"/>
</dbReference>
<feature type="domain" description="M23ase beta-sheet core" evidence="4">
    <location>
        <begin position="230"/>
        <end position="330"/>
    </location>
</feature>
<keyword evidence="7" id="KW-1185">Reference proteome</keyword>
<dbReference type="RefSeq" id="WP_181753182.1">
    <property type="nucleotide sequence ID" value="NZ_JACEIQ010000016.1"/>
</dbReference>
<dbReference type="InterPro" id="IPR057309">
    <property type="entry name" value="PcsB_CC"/>
</dbReference>
<protein>
    <submittedName>
        <fullName evidence="6">Peptidoglycan DD-metalloendopeptidase family protein</fullName>
    </submittedName>
</protein>
<keyword evidence="2" id="KW-0175">Coiled coil</keyword>
<dbReference type="SUPFAM" id="SSF51261">
    <property type="entry name" value="Duplicated hybrid motif"/>
    <property type="match status" value="1"/>
</dbReference>
<name>A0A7W2A9V1_9BACL</name>
<dbReference type="Pfam" id="PF01551">
    <property type="entry name" value="Peptidase_M23"/>
    <property type="match status" value="1"/>
</dbReference>
<dbReference type="PANTHER" id="PTHR21666">
    <property type="entry name" value="PEPTIDASE-RELATED"/>
    <property type="match status" value="1"/>
</dbReference>
<dbReference type="Gene3D" id="2.70.70.10">
    <property type="entry name" value="Glucose Permease (Domain IIA)"/>
    <property type="match status" value="1"/>
</dbReference>
<reference evidence="6 7" key="1">
    <citation type="submission" date="2020-07" db="EMBL/GenBank/DDBJ databases">
        <authorList>
            <person name="Feng H."/>
        </authorList>
    </citation>
    <scope>NUCLEOTIDE SEQUENCE [LARGE SCALE GENOMIC DNA]</scope>
    <source>
        <strain evidence="7">s-10</strain>
    </source>
</reference>
<comment type="caution">
    <text evidence="6">The sequence shown here is derived from an EMBL/GenBank/DDBJ whole genome shotgun (WGS) entry which is preliminary data.</text>
</comment>
<sequence length="335" mass="37781">MKQKLVIGLTVACLAWSCFLPGTVLAEKKSLKEIQKDKASTKEDIKDVQARLNEKQKSIQAIEKEVDKYDKKIAELNKDLQKNEKQLAAQQKNFQEIVTKLYLKGEMGYMAKLVEANSFNDFLMRFELVRLKLKQDISIINNFKKTKHAYESDIKQLEEAKAKQSPLLEKAEKEVEALNKEYNKYKKEFAALEKEERAAMGYGGGGGILAFPSTPGYVSWNYGQDRGSHIHAGIDIPRPPGTPIYAAEDGVVIRSEPMSGYGWAIDIRHGNGLMTRYAHMYRSSVRVSVGQHVDRGQPIAGVGNNGRSYGARGGYHLHFEVHKNGSTRNPRQYLQ</sequence>
<dbReference type="Pfam" id="PF24568">
    <property type="entry name" value="CC_PcsB"/>
    <property type="match status" value="1"/>
</dbReference>
<feature type="signal peptide" evidence="3">
    <location>
        <begin position="1"/>
        <end position="26"/>
    </location>
</feature>
<evidence type="ECO:0000313" key="7">
    <source>
        <dbReference type="Proteomes" id="UP000535491"/>
    </source>
</evidence>
<dbReference type="InterPro" id="IPR011055">
    <property type="entry name" value="Dup_hybrid_motif"/>
</dbReference>
<evidence type="ECO:0000259" key="4">
    <source>
        <dbReference type="Pfam" id="PF01551"/>
    </source>
</evidence>
<gene>
    <name evidence="6" type="ORF">H1191_14910</name>
</gene>
<keyword evidence="1 3" id="KW-0732">Signal</keyword>
<feature type="coiled-coil region" evidence="2">
    <location>
        <begin position="140"/>
        <end position="195"/>
    </location>
</feature>
<proteinExistence type="predicted"/>
<dbReference type="InterPro" id="IPR050570">
    <property type="entry name" value="Cell_wall_metabolism_enzyme"/>
</dbReference>
<evidence type="ECO:0000256" key="2">
    <source>
        <dbReference type="SAM" id="Coils"/>
    </source>
</evidence>
<feature type="domain" description="Peptidoglycan hydrolase PcsB coiled-coil" evidence="5">
    <location>
        <begin position="73"/>
        <end position="151"/>
    </location>
</feature>
<dbReference type="AlphaFoldDB" id="A0A7W2A9V1"/>
<feature type="coiled-coil region" evidence="2">
    <location>
        <begin position="31"/>
        <end position="93"/>
    </location>
</feature>
<evidence type="ECO:0000256" key="3">
    <source>
        <dbReference type="SAM" id="SignalP"/>
    </source>
</evidence>
<dbReference type="InterPro" id="IPR016047">
    <property type="entry name" value="M23ase_b-sheet_dom"/>
</dbReference>
<evidence type="ECO:0000256" key="1">
    <source>
        <dbReference type="ARBA" id="ARBA00022729"/>
    </source>
</evidence>
<dbReference type="PANTHER" id="PTHR21666:SF270">
    <property type="entry name" value="MUREIN HYDROLASE ACTIVATOR ENVC"/>
    <property type="match status" value="1"/>
</dbReference>
<dbReference type="CDD" id="cd12797">
    <property type="entry name" value="M23_peptidase"/>
    <property type="match status" value="1"/>
</dbReference>
<dbReference type="Proteomes" id="UP000535491">
    <property type="component" value="Unassembled WGS sequence"/>
</dbReference>
<feature type="chain" id="PRO_5030545975" evidence="3">
    <location>
        <begin position="27"/>
        <end position="335"/>
    </location>
</feature>